<dbReference type="InterPro" id="IPR016342">
    <property type="entry name" value="AP_complex_bsu_1_2_4"/>
</dbReference>
<sequence length="956" mass="102796">MATAPRFFATNKKGENFELKADLNSEYRDKRKETVKKVIANMTIGKDVSSLFADVVKNMQTEDLELKKLVYLYLINYAKSQPELVILAVNTFVKRVLLTNSSRISIQDSDDPNPLIRALAIRTMGCLRVEKIVDYLLEPLKKGLKDEDPYVRKTAALCVAKLFDLNPGIAIDNGLIAILQDMLSDRNPMVIANAVSALQEISEASVQKDIFVINDALLQKLLAALNECTEWGQICILNSLSGYRPRDVREAADIIERVVPRLQHVNASVVLSAVKVLMIYLSHSFSDELDGTIVRKLAPPLVTLISSEPEIQYVVLRNINLILQKRPDVLTQEIRVFFTKYNDPPYVKLEKLEVVIKLCSEANVDQVLSELKEYANEVDVDFVRKSVRAIGRCAIKIPAASDKCVHALLDLIKTGINYIVQESIVVIKDIFRKYPHKYEGIIPALCQNLESLDEPDAKSSLIWIIGEYADRIENASELLEHFLENFKDEASKVQLQLITATVKLFLKRPGSAQDIVQRVLQGASQANDNPDIRDRAYVYRRLLLSNPQVAKAVVLAEKPPIELETGTVSESLLDELITNISSLASVYHKSPALLGGSSFVDMSQYRQEFADGDDEPEARRSIVQEAAQAMGASGGVDNLLDLDFGTPAAQPAPVGGGLGGLDMRIGGPATAAAPASKSGIDDLLSLDMGMGTAMPSLGGVAGVSVAPLGGLGGFSFGGSNTSPIMSSPPGSARISLPKTPFLQPASSQGLDLSGTFARRGGSIMLDLTIANRGTGPMSGFAIQFNVNTFGISPTAPLTVPEPVAVGASVNVSVPLGTSGGVQKMDPANTIQIAVKNNFGVYYFQTQIPVHLVLVDASAADATAASFGGLWGDFTAASASFAVLGAPFGDAANKLRANGLHVVQQSPSSVQAFGKTSNGVPVAIEVTPSGGGVNVSGRSRSPEILSLLQTSLEVLLR</sequence>
<gene>
    <name evidence="8" type="primary">APL2</name>
    <name evidence="8" type="ORF">HK105_202437</name>
</gene>
<comment type="caution">
    <text evidence="8">The sequence shown here is derived from an EMBL/GenBank/DDBJ whole genome shotgun (WGS) entry which is preliminary data.</text>
</comment>
<comment type="subcellular location">
    <subcellularLocation>
        <location evidence="1">Endomembrane system</location>
    </subcellularLocation>
</comment>
<name>A0ABR4NET9_9FUNG</name>
<evidence type="ECO:0000256" key="2">
    <source>
        <dbReference type="ARBA" id="ARBA00006613"/>
    </source>
</evidence>
<dbReference type="InterPro" id="IPR026739">
    <property type="entry name" value="AP_beta"/>
</dbReference>
<proteinExistence type="inferred from homology"/>
<comment type="similarity">
    <text evidence="2 6">Belongs to the adaptor complexes large subunit family.</text>
</comment>
<dbReference type="SMART" id="SM00809">
    <property type="entry name" value="Alpha_adaptinC2"/>
    <property type="match status" value="1"/>
</dbReference>
<evidence type="ECO:0000256" key="6">
    <source>
        <dbReference type="PIRNR" id="PIRNR002291"/>
    </source>
</evidence>
<dbReference type="EMBL" id="JADGIZ020000008">
    <property type="protein sequence ID" value="KAL2918023.1"/>
    <property type="molecule type" value="Genomic_DNA"/>
</dbReference>
<dbReference type="SUPFAM" id="SSF48371">
    <property type="entry name" value="ARM repeat"/>
    <property type="match status" value="1"/>
</dbReference>
<keyword evidence="3 6" id="KW-0813">Transport</keyword>
<keyword evidence="4 6" id="KW-0653">Protein transport</keyword>
<protein>
    <recommendedName>
        <fullName evidence="6">AP complex subunit beta</fullName>
    </recommendedName>
</protein>
<dbReference type="Proteomes" id="UP001527925">
    <property type="component" value="Unassembled WGS sequence"/>
</dbReference>
<dbReference type="PANTHER" id="PTHR11134">
    <property type="entry name" value="ADAPTOR COMPLEX SUBUNIT BETA FAMILY MEMBER"/>
    <property type="match status" value="1"/>
</dbReference>
<dbReference type="InterPro" id="IPR002553">
    <property type="entry name" value="Clathrin/coatomer_adapt-like_N"/>
</dbReference>
<evidence type="ECO:0000313" key="9">
    <source>
        <dbReference type="Proteomes" id="UP001527925"/>
    </source>
</evidence>
<keyword evidence="5 6" id="KW-0472">Membrane</keyword>
<dbReference type="Pfam" id="PF01602">
    <property type="entry name" value="Adaptin_N"/>
    <property type="match status" value="1"/>
</dbReference>
<keyword evidence="9" id="KW-1185">Reference proteome</keyword>
<dbReference type="InterPro" id="IPR013041">
    <property type="entry name" value="Clathrin_app_Ig-like_sf"/>
</dbReference>
<evidence type="ECO:0000256" key="4">
    <source>
        <dbReference type="ARBA" id="ARBA00022927"/>
    </source>
</evidence>
<dbReference type="SUPFAM" id="SSF49348">
    <property type="entry name" value="Clathrin adaptor appendage domain"/>
    <property type="match status" value="1"/>
</dbReference>
<evidence type="ECO:0000259" key="7">
    <source>
        <dbReference type="SMART" id="SM00809"/>
    </source>
</evidence>
<evidence type="ECO:0000256" key="5">
    <source>
        <dbReference type="ARBA" id="ARBA00023136"/>
    </source>
</evidence>
<dbReference type="Pfam" id="PF02883">
    <property type="entry name" value="Alpha_adaptinC2"/>
    <property type="match status" value="1"/>
</dbReference>
<comment type="function">
    <text evidence="6">Adaptins are components of the adaptor complexes which link clathrin to receptors in coated vesicles. Clathrin-associated protein complexes are believed to interact with the cytoplasmic tails of membrane proteins, leading to their selection and concentration.</text>
</comment>
<evidence type="ECO:0000313" key="8">
    <source>
        <dbReference type="EMBL" id="KAL2918023.1"/>
    </source>
</evidence>
<dbReference type="InterPro" id="IPR016024">
    <property type="entry name" value="ARM-type_fold"/>
</dbReference>
<dbReference type="InterPro" id="IPR008152">
    <property type="entry name" value="Clathrin_a/b/g-adaptin_app_Ig"/>
</dbReference>
<reference evidence="8 9" key="1">
    <citation type="submission" date="2023-09" db="EMBL/GenBank/DDBJ databases">
        <title>Pangenome analysis of Batrachochytrium dendrobatidis and related Chytrids.</title>
        <authorList>
            <person name="Yacoub M.N."/>
            <person name="Stajich J.E."/>
            <person name="James T.Y."/>
        </authorList>
    </citation>
    <scope>NUCLEOTIDE SEQUENCE [LARGE SCALE GENOMIC DNA]</scope>
    <source>
        <strain evidence="8 9">JEL0888</strain>
    </source>
</reference>
<dbReference type="Gene3D" id="2.60.40.1150">
    <property type="match status" value="1"/>
</dbReference>
<dbReference type="InterPro" id="IPR011989">
    <property type="entry name" value="ARM-like"/>
</dbReference>
<evidence type="ECO:0000256" key="3">
    <source>
        <dbReference type="ARBA" id="ARBA00022448"/>
    </source>
</evidence>
<organism evidence="8 9">
    <name type="scientific">Polyrhizophydium stewartii</name>
    <dbReference type="NCBI Taxonomy" id="2732419"/>
    <lineage>
        <taxon>Eukaryota</taxon>
        <taxon>Fungi</taxon>
        <taxon>Fungi incertae sedis</taxon>
        <taxon>Chytridiomycota</taxon>
        <taxon>Chytridiomycota incertae sedis</taxon>
        <taxon>Chytridiomycetes</taxon>
        <taxon>Rhizophydiales</taxon>
        <taxon>Rhizophydiales incertae sedis</taxon>
        <taxon>Polyrhizophydium</taxon>
    </lineage>
</organism>
<evidence type="ECO:0000256" key="1">
    <source>
        <dbReference type="ARBA" id="ARBA00004308"/>
    </source>
</evidence>
<accession>A0ABR4NET9</accession>
<dbReference type="Gene3D" id="1.25.10.10">
    <property type="entry name" value="Leucine-rich Repeat Variant"/>
    <property type="match status" value="1"/>
</dbReference>
<dbReference type="PIRSF" id="PIRSF002291">
    <property type="entry name" value="AP_complex_beta"/>
    <property type="match status" value="1"/>
</dbReference>
<dbReference type="InterPro" id="IPR013037">
    <property type="entry name" value="Clathrin_b-adaptin_app_Ig-like"/>
</dbReference>
<feature type="domain" description="Clathrin adaptor alpha/beta/gamma-adaptin appendage Ig-like subdomain" evidence="7">
    <location>
        <begin position="737"/>
        <end position="844"/>
    </location>
</feature>